<organism evidence="2 3">
    <name type="scientific">Cellulosimicrobium composti</name>
    <dbReference type="NCBI Taxonomy" id="2672572"/>
    <lineage>
        <taxon>Bacteria</taxon>
        <taxon>Bacillati</taxon>
        <taxon>Actinomycetota</taxon>
        <taxon>Actinomycetes</taxon>
        <taxon>Micrococcales</taxon>
        <taxon>Promicromonosporaceae</taxon>
        <taxon>Cellulosimicrobium</taxon>
    </lineage>
</organism>
<reference evidence="2 3" key="1">
    <citation type="submission" date="2019-11" db="EMBL/GenBank/DDBJ databases">
        <title>Cellulosimicrobium composti sp. nov. isolated from a compost.</title>
        <authorList>
            <person name="Yang Y."/>
        </authorList>
    </citation>
    <scope>NUCLEOTIDE SEQUENCE [LARGE SCALE GENOMIC DNA]</scope>
    <source>
        <strain evidence="2 3">BIT-GX5</strain>
    </source>
</reference>
<comment type="caution">
    <text evidence="2">The sequence shown here is derived from an EMBL/GenBank/DDBJ whole genome shotgun (WGS) entry which is preliminary data.</text>
</comment>
<dbReference type="EMBL" id="WMKA01000051">
    <property type="protein sequence ID" value="MTG90509.1"/>
    <property type="molecule type" value="Genomic_DNA"/>
</dbReference>
<protein>
    <recommendedName>
        <fullName evidence="4">LPXTG cell wall anchor domain-containing protein</fullName>
    </recommendedName>
</protein>
<accession>A0A6N7ZMM4</accession>
<proteinExistence type="predicted"/>
<feature type="compositionally biased region" description="Basic and acidic residues" evidence="1">
    <location>
        <begin position="225"/>
        <end position="241"/>
    </location>
</feature>
<evidence type="ECO:0000313" key="2">
    <source>
        <dbReference type="EMBL" id="MTG90509.1"/>
    </source>
</evidence>
<feature type="region of interest" description="Disordered" evidence="1">
    <location>
        <begin position="219"/>
        <end position="241"/>
    </location>
</feature>
<dbReference type="AlphaFoldDB" id="A0A6N7ZMM4"/>
<name>A0A6N7ZMM4_9MICO</name>
<dbReference type="Proteomes" id="UP000440668">
    <property type="component" value="Unassembled WGS sequence"/>
</dbReference>
<dbReference type="RefSeq" id="WP_155099956.1">
    <property type="nucleotide sequence ID" value="NZ_WMKA01000051.1"/>
</dbReference>
<evidence type="ECO:0008006" key="4">
    <source>
        <dbReference type="Google" id="ProtNLM"/>
    </source>
</evidence>
<evidence type="ECO:0000256" key="1">
    <source>
        <dbReference type="SAM" id="MobiDB-lite"/>
    </source>
</evidence>
<sequence>MSPRGHRRGPLRRDPRGARGSGRLRALLAVVLALVAAVALGGPARASAGGEDAVRLSTDGSAWAADLTTSLFGADALVVPGATVVRDLWVRNDGPGAARVLVDLAPDVDPARARTGLGAWLDVALDGTTPDGATWRGPVLDPGESTRVEVRVAMSADAPSSTRRSVAGVLESVHLVAVADGAAPPGGGRGSLPRTGADAWTVLAVAALAAGAGVLLARAGSAGRAPRDRVPDARPESDPSA</sequence>
<evidence type="ECO:0000313" key="3">
    <source>
        <dbReference type="Proteomes" id="UP000440668"/>
    </source>
</evidence>
<gene>
    <name evidence="2" type="ORF">GJV82_16430</name>
</gene>